<sequence length="262" mass="29389">MKRRIKSILLQIVSWIQNHMLQEPHKEEFSERHHALLAIGTFGKNNLEEDPERSNLDGKSSSFHIDHLQDLTTDELEKLQNQLDLLFHKQDESTNCSAELEATSLRLMDKLLDLESSLELGGGVNSKPSDECNGKDGSLQGSISMDLNRAGKDVSLKNNKGAVGKKSLSLLLKKIFVGRRGIAAPAASGFRDPLPESRMEKILRAILYKKIYPQSSSTASLVKRYLDNRDTPNSDDEDELNLRADDGSKWVKTDSEYIVLEI</sequence>
<comment type="caution">
    <text evidence="3">The sequence shown here is derived from an EMBL/GenBank/DDBJ whole genome shotgun (WGS) entry which is preliminary data.</text>
</comment>
<keyword evidence="4" id="KW-1185">Reference proteome</keyword>
<evidence type="ECO:0000256" key="1">
    <source>
        <dbReference type="ARBA" id="ARBA00022604"/>
    </source>
</evidence>
<comment type="similarity">
    <text evidence="2">Belongs to the LAZY family.</text>
</comment>
<evidence type="ECO:0000313" key="4">
    <source>
        <dbReference type="Proteomes" id="UP000516437"/>
    </source>
</evidence>
<name>A0A6A1V9C2_9ROSI</name>
<dbReference type="PANTHER" id="PTHR34045">
    <property type="entry name" value="OS03G0406300 PROTEIN"/>
    <property type="match status" value="1"/>
</dbReference>
<reference evidence="3 4" key="1">
    <citation type="journal article" date="2019" name="Plant Biotechnol. J.">
        <title>The red bayberry genome and genetic basis of sex determination.</title>
        <authorList>
            <person name="Jia H.M."/>
            <person name="Jia H.J."/>
            <person name="Cai Q.L."/>
            <person name="Wang Y."/>
            <person name="Zhao H.B."/>
            <person name="Yang W.F."/>
            <person name="Wang G.Y."/>
            <person name="Li Y.H."/>
            <person name="Zhan D.L."/>
            <person name="Shen Y.T."/>
            <person name="Niu Q.F."/>
            <person name="Chang L."/>
            <person name="Qiu J."/>
            <person name="Zhao L."/>
            <person name="Xie H.B."/>
            <person name="Fu W.Y."/>
            <person name="Jin J."/>
            <person name="Li X.W."/>
            <person name="Jiao Y."/>
            <person name="Zhou C.C."/>
            <person name="Tu T."/>
            <person name="Chai C.Y."/>
            <person name="Gao J.L."/>
            <person name="Fan L.J."/>
            <person name="van de Weg E."/>
            <person name="Wang J.Y."/>
            <person name="Gao Z.S."/>
        </authorList>
    </citation>
    <scope>NUCLEOTIDE SEQUENCE [LARGE SCALE GENOMIC DNA]</scope>
    <source>
        <tissue evidence="3">Leaves</tissue>
    </source>
</reference>
<protein>
    <submittedName>
        <fullName evidence="3">Uncharacterized protein</fullName>
    </submittedName>
</protein>
<dbReference type="AlphaFoldDB" id="A0A6A1V9C2"/>
<dbReference type="InterPro" id="IPR044683">
    <property type="entry name" value="LAZY"/>
</dbReference>
<keyword evidence="1" id="KW-0341">Growth regulation</keyword>
<dbReference type="GO" id="GO:0009630">
    <property type="term" value="P:gravitropism"/>
    <property type="evidence" value="ECO:0007669"/>
    <property type="project" value="InterPro"/>
</dbReference>
<organism evidence="3 4">
    <name type="scientific">Morella rubra</name>
    <name type="common">Chinese bayberry</name>
    <dbReference type="NCBI Taxonomy" id="262757"/>
    <lineage>
        <taxon>Eukaryota</taxon>
        <taxon>Viridiplantae</taxon>
        <taxon>Streptophyta</taxon>
        <taxon>Embryophyta</taxon>
        <taxon>Tracheophyta</taxon>
        <taxon>Spermatophyta</taxon>
        <taxon>Magnoliopsida</taxon>
        <taxon>eudicotyledons</taxon>
        <taxon>Gunneridae</taxon>
        <taxon>Pentapetalae</taxon>
        <taxon>rosids</taxon>
        <taxon>fabids</taxon>
        <taxon>Fagales</taxon>
        <taxon>Myricaceae</taxon>
        <taxon>Morella</taxon>
    </lineage>
</organism>
<dbReference type="GO" id="GO:0040008">
    <property type="term" value="P:regulation of growth"/>
    <property type="evidence" value="ECO:0007669"/>
    <property type="project" value="InterPro"/>
</dbReference>
<proteinExistence type="inferred from homology"/>
<evidence type="ECO:0000313" key="3">
    <source>
        <dbReference type="EMBL" id="KAB1209414.1"/>
    </source>
</evidence>
<gene>
    <name evidence="3" type="ORF">CJ030_MR6G006206</name>
</gene>
<dbReference type="EMBL" id="RXIC02000024">
    <property type="protein sequence ID" value="KAB1209414.1"/>
    <property type="molecule type" value="Genomic_DNA"/>
</dbReference>
<evidence type="ECO:0000256" key="2">
    <source>
        <dbReference type="ARBA" id="ARBA00024198"/>
    </source>
</evidence>
<dbReference type="PANTHER" id="PTHR34045:SF11">
    <property type="entry name" value="PH DOMAIN-CONTAINING PROTEIN"/>
    <property type="match status" value="1"/>
</dbReference>
<accession>A0A6A1V9C2</accession>
<dbReference type="OrthoDB" id="1729737at2759"/>
<dbReference type="Proteomes" id="UP000516437">
    <property type="component" value="Chromosome 6"/>
</dbReference>